<dbReference type="CTD" id="25341438"/>
<keyword evidence="3" id="KW-1185">Reference proteome</keyword>
<feature type="region of interest" description="Disordered" evidence="1">
    <location>
        <begin position="35"/>
        <end position="56"/>
    </location>
</feature>
<sequence length="124" mass="13717">MGRESRREKETALIQQDDESAGAMFAAAAFSRIHRPRRGKGRGRSRTGEEINASMHTQCAIVTPALRMNGRTNTSLLSSATRHTHRRHHLTPAYPITLRGSPWTAISRTHAIHLQGPPSLISTT</sequence>
<protein>
    <submittedName>
        <fullName evidence="2">Uncharacterized protein</fullName>
    </submittedName>
</protein>
<evidence type="ECO:0000313" key="2">
    <source>
        <dbReference type="EMBL" id="ETN85507.1"/>
    </source>
</evidence>
<reference evidence="3" key="1">
    <citation type="journal article" date="2014" name="Nat. Genet.">
        <title>Genome of the human hookworm Necator americanus.</title>
        <authorList>
            <person name="Tang Y.T."/>
            <person name="Gao X."/>
            <person name="Rosa B.A."/>
            <person name="Abubucker S."/>
            <person name="Hallsworth-Pepin K."/>
            <person name="Martin J."/>
            <person name="Tyagi R."/>
            <person name="Heizer E."/>
            <person name="Zhang X."/>
            <person name="Bhonagiri-Palsikar V."/>
            <person name="Minx P."/>
            <person name="Warren W.C."/>
            <person name="Wang Q."/>
            <person name="Zhan B."/>
            <person name="Hotez P.J."/>
            <person name="Sternberg P.W."/>
            <person name="Dougall A."/>
            <person name="Gaze S.T."/>
            <person name="Mulvenna J."/>
            <person name="Sotillo J."/>
            <person name="Ranganathan S."/>
            <person name="Rabelo E.M."/>
            <person name="Wilson R.K."/>
            <person name="Felgner P.L."/>
            <person name="Bethony J."/>
            <person name="Hawdon J.M."/>
            <person name="Gasser R.B."/>
            <person name="Loukas A."/>
            <person name="Mitreva M."/>
        </authorList>
    </citation>
    <scope>NUCLEOTIDE SEQUENCE [LARGE SCALE GENOMIC DNA]</scope>
</reference>
<dbReference type="GeneID" id="25341438"/>
<evidence type="ECO:0000256" key="1">
    <source>
        <dbReference type="SAM" id="MobiDB-lite"/>
    </source>
</evidence>
<gene>
    <name evidence="2" type="ORF">NECAME_01396</name>
</gene>
<dbReference type="Proteomes" id="UP000053676">
    <property type="component" value="Unassembled WGS sequence"/>
</dbReference>
<dbReference type="KEGG" id="nai:NECAME_01396"/>
<evidence type="ECO:0000313" key="3">
    <source>
        <dbReference type="Proteomes" id="UP000053676"/>
    </source>
</evidence>
<dbReference type="AlphaFoldDB" id="W2TWV5"/>
<accession>W2TWV5</accession>
<proteinExistence type="predicted"/>
<organism evidence="2 3">
    <name type="scientific">Necator americanus</name>
    <name type="common">Human hookworm</name>
    <dbReference type="NCBI Taxonomy" id="51031"/>
    <lineage>
        <taxon>Eukaryota</taxon>
        <taxon>Metazoa</taxon>
        <taxon>Ecdysozoa</taxon>
        <taxon>Nematoda</taxon>
        <taxon>Chromadorea</taxon>
        <taxon>Rhabditida</taxon>
        <taxon>Rhabditina</taxon>
        <taxon>Rhabditomorpha</taxon>
        <taxon>Strongyloidea</taxon>
        <taxon>Ancylostomatidae</taxon>
        <taxon>Bunostominae</taxon>
        <taxon>Necator</taxon>
    </lineage>
</organism>
<dbReference type="EMBL" id="KI657713">
    <property type="protein sequence ID" value="ETN85507.1"/>
    <property type="molecule type" value="Genomic_DNA"/>
</dbReference>
<feature type="compositionally biased region" description="Basic residues" evidence="1">
    <location>
        <begin position="35"/>
        <end position="45"/>
    </location>
</feature>
<name>W2TWV5_NECAM</name>